<dbReference type="SMART" id="SM01199">
    <property type="entry name" value="FDF"/>
    <property type="match status" value="1"/>
</dbReference>
<dbReference type="SUPFAM" id="SSF50182">
    <property type="entry name" value="Sm-like ribonucleoproteins"/>
    <property type="match status" value="1"/>
</dbReference>
<keyword evidence="13" id="KW-1185">Reference proteome</keyword>
<dbReference type="GO" id="GO:0000932">
    <property type="term" value="C:P-body"/>
    <property type="evidence" value="ECO:0007669"/>
    <property type="project" value="UniProtKB-SubCell"/>
</dbReference>
<keyword evidence="3" id="KW-0963">Cytoplasm</keyword>
<dbReference type="PANTHER" id="PTHR13586">
    <property type="entry name" value="SCD6 PROTEIN-RELATED"/>
    <property type="match status" value="1"/>
</dbReference>
<evidence type="ECO:0000256" key="2">
    <source>
        <dbReference type="ARBA" id="ARBA00010415"/>
    </source>
</evidence>
<feature type="short sequence motif" description="TFG box" evidence="7">
    <location>
        <begin position="547"/>
        <end position="567"/>
    </location>
</feature>
<feature type="domain" description="DFDF" evidence="9">
    <location>
        <begin position="459"/>
        <end position="495"/>
    </location>
</feature>
<evidence type="ECO:0000256" key="5">
    <source>
        <dbReference type="ARBA" id="ARBA00022664"/>
    </source>
</evidence>
<evidence type="ECO:0000256" key="7">
    <source>
        <dbReference type="PROSITE-ProRule" id="PRU00869"/>
    </source>
</evidence>
<dbReference type="PANTHER" id="PTHR13586:SF0">
    <property type="entry name" value="TRAILER HITCH, ISOFORM H"/>
    <property type="match status" value="1"/>
</dbReference>
<dbReference type="GO" id="GO:0006397">
    <property type="term" value="P:mRNA processing"/>
    <property type="evidence" value="ECO:0007669"/>
    <property type="project" value="UniProtKB-KW"/>
</dbReference>
<evidence type="ECO:0000259" key="9">
    <source>
        <dbReference type="PROSITE" id="PS51512"/>
    </source>
</evidence>
<dbReference type="Pfam" id="PF09532">
    <property type="entry name" value="FDF"/>
    <property type="match status" value="1"/>
</dbReference>
<keyword evidence="5" id="KW-0507">mRNA processing</keyword>
<protein>
    <submittedName>
        <fullName evidence="12">Protein decapping 5</fullName>
    </submittedName>
</protein>
<evidence type="ECO:0000256" key="3">
    <source>
        <dbReference type="ARBA" id="ARBA00022490"/>
    </source>
</evidence>
<feature type="domain" description="Sm" evidence="11">
    <location>
        <begin position="7"/>
        <end position="90"/>
    </location>
</feature>
<dbReference type="GO" id="GO:0033962">
    <property type="term" value="P:P-body assembly"/>
    <property type="evidence" value="ECO:0007669"/>
    <property type="project" value="TreeGrafter"/>
</dbReference>
<evidence type="ECO:0000259" key="10">
    <source>
        <dbReference type="PROSITE" id="PS51536"/>
    </source>
</evidence>
<proteinExistence type="inferred from homology"/>
<feature type="compositionally biased region" description="Basic and acidic residues" evidence="8">
    <location>
        <begin position="397"/>
        <end position="407"/>
    </location>
</feature>
<evidence type="ECO:0000259" key="11">
    <source>
        <dbReference type="PROSITE" id="PS52002"/>
    </source>
</evidence>
<dbReference type="PROSITE" id="PS51512">
    <property type="entry name" value="DFDF"/>
    <property type="match status" value="1"/>
</dbReference>
<feature type="region of interest" description="Disordered" evidence="8">
    <location>
        <begin position="387"/>
        <end position="435"/>
    </location>
</feature>
<dbReference type="SMART" id="SM01271">
    <property type="entry name" value="LSM14"/>
    <property type="match status" value="1"/>
</dbReference>
<feature type="domain" description="TFG box profile" evidence="10">
    <location>
        <begin position="547"/>
        <end position="567"/>
    </location>
</feature>
<dbReference type="PROSITE" id="PS52002">
    <property type="entry name" value="SM"/>
    <property type="match status" value="1"/>
</dbReference>
<evidence type="ECO:0000256" key="6">
    <source>
        <dbReference type="ARBA" id="ARBA00059323"/>
    </source>
</evidence>
<evidence type="ECO:0000256" key="8">
    <source>
        <dbReference type="SAM" id="MobiDB-lite"/>
    </source>
</evidence>
<dbReference type="InterPro" id="IPR025762">
    <property type="entry name" value="DFDF"/>
</dbReference>
<dbReference type="Pfam" id="PF12701">
    <property type="entry name" value="LSM14"/>
    <property type="match status" value="1"/>
</dbReference>
<evidence type="ECO:0000256" key="1">
    <source>
        <dbReference type="ARBA" id="ARBA00004201"/>
    </source>
</evidence>
<dbReference type="InterPro" id="IPR025609">
    <property type="entry name" value="Lsm14-like_N"/>
</dbReference>
<reference evidence="12 13" key="1">
    <citation type="journal article" date="2017" name="Nature">
        <title>The Apostasia genome and the evolution of orchids.</title>
        <authorList>
            <person name="Zhang G.Q."/>
            <person name="Liu K.W."/>
            <person name="Li Z."/>
            <person name="Lohaus R."/>
            <person name="Hsiao Y.Y."/>
            <person name="Niu S.C."/>
            <person name="Wang J.Y."/>
            <person name="Lin Y.C."/>
            <person name="Xu Q."/>
            <person name="Chen L.J."/>
            <person name="Yoshida K."/>
            <person name="Fujiwara S."/>
            <person name="Wang Z.W."/>
            <person name="Zhang Y.Q."/>
            <person name="Mitsuda N."/>
            <person name="Wang M."/>
            <person name="Liu G.H."/>
            <person name="Pecoraro L."/>
            <person name="Huang H.X."/>
            <person name="Xiao X.J."/>
            <person name="Lin M."/>
            <person name="Wu X.Y."/>
            <person name="Wu W.L."/>
            <person name="Chen Y.Y."/>
            <person name="Chang S.B."/>
            <person name="Sakamoto S."/>
            <person name="Ohme-Takagi M."/>
            <person name="Yagi M."/>
            <person name="Zeng S.J."/>
            <person name="Shen C.Y."/>
            <person name="Yeh C.M."/>
            <person name="Luo Y.B."/>
            <person name="Tsai W.C."/>
            <person name="Van de Peer Y."/>
            <person name="Liu Z.J."/>
        </authorList>
    </citation>
    <scope>NUCLEOTIDE SEQUENCE [LARGE SCALE GENOMIC DNA]</scope>
    <source>
        <strain evidence="13">cv. Shenzhen</strain>
        <tissue evidence="12">Stem</tissue>
    </source>
</reference>
<dbReference type="PROSITE" id="PS51536">
    <property type="entry name" value="TFG"/>
    <property type="match status" value="1"/>
</dbReference>
<dbReference type="InterPro" id="IPR025768">
    <property type="entry name" value="TFG_box"/>
</dbReference>
<accession>A0A2I0A085</accession>
<organism evidence="12 13">
    <name type="scientific">Apostasia shenzhenica</name>
    <dbReference type="NCBI Taxonomy" id="1088818"/>
    <lineage>
        <taxon>Eukaryota</taxon>
        <taxon>Viridiplantae</taxon>
        <taxon>Streptophyta</taxon>
        <taxon>Embryophyta</taxon>
        <taxon>Tracheophyta</taxon>
        <taxon>Spermatophyta</taxon>
        <taxon>Magnoliopsida</taxon>
        <taxon>Liliopsida</taxon>
        <taxon>Asparagales</taxon>
        <taxon>Orchidaceae</taxon>
        <taxon>Apostasioideae</taxon>
        <taxon>Apostasia</taxon>
    </lineage>
</organism>
<comment type="function">
    <text evidence="6">As a component of the decapping complex, involved in the degradation of mRNAs. Promotes P-body formation. Translational repressor.</text>
</comment>
<name>A0A2I0A085_9ASPA</name>
<dbReference type="STRING" id="1088818.A0A2I0A085"/>
<evidence type="ECO:0000313" key="13">
    <source>
        <dbReference type="Proteomes" id="UP000236161"/>
    </source>
</evidence>
<feature type="compositionally biased region" description="Pro residues" evidence="8">
    <location>
        <begin position="422"/>
        <end position="431"/>
    </location>
</feature>
<dbReference type="InterPro" id="IPR010920">
    <property type="entry name" value="LSM_dom_sf"/>
</dbReference>
<gene>
    <name evidence="12" type="primary">DCP5</name>
    <name evidence="12" type="ORF">AXF42_Ash019503</name>
</gene>
<dbReference type="FunFam" id="2.30.30.100:FF:000033">
    <property type="entry name" value="Trailer hitch, isoform C"/>
    <property type="match status" value="1"/>
</dbReference>
<dbReference type="GO" id="GO:0003729">
    <property type="term" value="F:mRNA binding"/>
    <property type="evidence" value="ECO:0007669"/>
    <property type="project" value="TreeGrafter"/>
</dbReference>
<evidence type="ECO:0000313" key="12">
    <source>
        <dbReference type="EMBL" id="PKA48965.1"/>
    </source>
</evidence>
<dbReference type="InterPro" id="IPR019050">
    <property type="entry name" value="FDF_dom"/>
</dbReference>
<comment type="similarity">
    <text evidence="2">Belongs to the LSM14 family.</text>
</comment>
<sequence length="606" mass="65110">MAAEASRSGPSADSYIGSLISLTSKSEIRYEGILYSINTEESSIGLRNVRSFGTEGRKKDGPQILPIDKIYEFILFRGSDIKDLQVKSSPPVQATPMLHDPAIIQSHYSSSAPASTHAVPGAIPDLNDASQLGVSRSTFHGGLPLYQPGGTIGSWDLTPPAANGSGLAMPTYWQGFYSPSSNGVSYLQQPSLYHPPPGLPTNSVQQPVQFSNINSFLPSGTPSMNDFASTLKPLASSVPSLISASLQQEVHQPNKNPLFSATSLAEFSSPVLSAASCVPSLVATSFPEITIPTQASLLASASPLNLTSNKPPLNSAVASNFGHSLTVPQNALPGLSNKPSAIATPSFSTQMISQSMSSIVGSSFSKEGGTLLPLVTPGQLMQPGYSIIPSSMPLQTSHKDSEAKPQEVKPTSTSETLMSLPPKEPLLPLPEPANRRINGTASYVYHHSSRGRGRGRGNAFSEPITSFTEEFDFTAMNEKFNKDEVWGHLGKGKALVKYDERELDENHTNIDPNEDQEPVEHEVKPVYCKEDFFDTLSGNTRDRSTRGGRTSFSHQMKVDTETFGDFRTHRWNRGGGRGFRGGRGARGRGYYYGGGGINSRGRGRIT</sequence>
<dbReference type="OrthoDB" id="21539at2759"/>
<dbReference type="CDD" id="cd01736">
    <property type="entry name" value="LSm14_N"/>
    <property type="match status" value="1"/>
</dbReference>
<keyword evidence="4" id="KW-0678">Repressor</keyword>
<comment type="subcellular location">
    <subcellularLocation>
        <location evidence="1">Cytoplasm</location>
        <location evidence="1">P-body</location>
    </subcellularLocation>
</comment>
<dbReference type="InterPro" id="IPR047575">
    <property type="entry name" value="Sm"/>
</dbReference>
<dbReference type="AlphaFoldDB" id="A0A2I0A085"/>
<dbReference type="GO" id="GO:0034063">
    <property type="term" value="P:stress granule assembly"/>
    <property type="evidence" value="ECO:0007669"/>
    <property type="project" value="TreeGrafter"/>
</dbReference>
<evidence type="ECO:0000256" key="4">
    <source>
        <dbReference type="ARBA" id="ARBA00022491"/>
    </source>
</evidence>
<dbReference type="EMBL" id="KZ452042">
    <property type="protein sequence ID" value="PKA48965.1"/>
    <property type="molecule type" value="Genomic_DNA"/>
</dbReference>
<dbReference type="Gene3D" id="2.30.30.100">
    <property type="match status" value="1"/>
</dbReference>
<dbReference type="Proteomes" id="UP000236161">
    <property type="component" value="Unassembled WGS sequence"/>
</dbReference>